<proteinExistence type="inferred from homology"/>
<sequence length="539" mass="59049">MTNMSWSFLTRLLEEIHNHSTFVGKVWLTVLVVFRIVLTAVGGESIYSDEQTKFTCNTRQPGCDNVCYDAFAPLSHVRFWVFQIVVISTPSVMYLGYAVHRLARASQDERRRASRRRPSRRVPRTPLPLPPPPHPGWPDPADLGEEEPMLGLGEEDEEPGAGEGLGEEDEAEDGGTAKGAGGDTKAAGAPGPAGQHDGRRRIQREGLMRVYVAQLVARAAFEVAFLVGQYLLYGFEVRPFFACSRQPCPHVVDCFVSRPTEKTVFLLVMYVVSCLCLLLNLCEMAHLGLGSAQDALLEHSDEQPTFLLECDTSVLDALQRHLVLHRIRRRVTVEPCPELRVWAVLPCASEDASRAAPLQEKAEGTAILTRDPRTARMGWRLLSQDEGSALVPGARLGDLQDYHRHRYQQGVPEGIHDLPPGVALPLESNLAFMNGISFTKGCYIGQELTARTHHMGVIRKRLFPVQLSGPLPVGGVAPGTSVLTESGQAAGKYRAGQGDVGLALLRAEKVKGPLHIRTSESGLVALAASVPDWWPTATK</sequence>
<evidence type="ECO:0000256" key="4">
    <source>
        <dbReference type="ARBA" id="ARBA00022475"/>
    </source>
</evidence>
<evidence type="ECO:0000256" key="16">
    <source>
        <dbReference type="SAM" id="MobiDB-lite"/>
    </source>
</evidence>
<feature type="domain" description="Connexin N-terminal" evidence="18">
    <location>
        <begin position="45"/>
        <end position="78"/>
    </location>
</feature>
<dbReference type="FunFam" id="3.30.1360.120:FF:000015">
    <property type="entry name" value="IBA57, iron-sulfur cluster assembly"/>
    <property type="match status" value="1"/>
</dbReference>
<feature type="domain" description="Connexin cysteine-rich" evidence="19">
    <location>
        <begin position="221"/>
        <end position="287"/>
    </location>
</feature>
<dbReference type="InterPro" id="IPR017703">
    <property type="entry name" value="YgfZ/GCV_T_CS"/>
</dbReference>
<feature type="compositionally biased region" description="Pro residues" evidence="16">
    <location>
        <begin position="125"/>
        <end position="138"/>
    </location>
</feature>
<dbReference type="Gene3D" id="3.30.1360.120">
    <property type="entry name" value="Probable tRNA modification gtpase trme, domain 1"/>
    <property type="match status" value="1"/>
</dbReference>
<comment type="similarity">
    <text evidence="15">Belongs to the connexin family.</text>
</comment>
<evidence type="ECO:0000256" key="6">
    <source>
        <dbReference type="ARBA" id="ARBA00022868"/>
    </source>
</evidence>
<dbReference type="GO" id="GO:0005922">
    <property type="term" value="C:connexin complex"/>
    <property type="evidence" value="ECO:0007669"/>
    <property type="project" value="InterPro"/>
</dbReference>
<dbReference type="InterPro" id="IPR019570">
    <property type="entry name" value="Connexin_CCC"/>
</dbReference>
<feature type="compositionally biased region" description="Basic residues" evidence="16">
    <location>
        <begin position="112"/>
        <end position="123"/>
    </location>
</feature>
<evidence type="ECO:0000256" key="3">
    <source>
        <dbReference type="ARBA" id="ARBA00004651"/>
    </source>
</evidence>
<dbReference type="GO" id="GO:0006783">
    <property type="term" value="P:heme biosynthetic process"/>
    <property type="evidence" value="ECO:0007669"/>
    <property type="project" value="UniProtKB-KW"/>
</dbReference>
<dbReference type="Pfam" id="PF25455">
    <property type="entry name" value="Beta-barrel_CAF17_C"/>
    <property type="match status" value="1"/>
</dbReference>
<dbReference type="InterPro" id="IPR013092">
    <property type="entry name" value="Connexin_N"/>
</dbReference>
<comment type="similarity">
    <text evidence="14">Belongs to the GcvT family. CAF17/IBA57 subfamily.</text>
</comment>
<dbReference type="GO" id="GO:0007267">
    <property type="term" value="P:cell-cell signaling"/>
    <property type="evidence" value="ECO:0007669"/>
    <property type="project" value="TreeGrafter"/>
</dbReference>
<evidence type="ECO:0000259" key="18">
    <source>
        <dbReference type="SMART" id="SM00037"/>
    </source>
</evidence>
<reference evidence="20 21" key="1">
    <citation type="journal article" date="2019" name="Mol. Ecol. Resour.">
        <title>Improving Illumina assemblies with Hi-C and long reads: an example with the North African dromedary.</title>
        <authorList>
            <person name="Elbers J.P."/>
            <person name="Rogers M.F."/>
            <person name="Perelman P.L."/>
            <person name="Proskuryakova A.A."/>
            <person name="Serdyukova N.A."/>
            <person name="Johnson W.E."/>
            <person name="Horin P."/>
            <person name="Corander J."/>
            <person name="Murphy D."/>
            <person name="Burger P.A."/>
        </authorList>
    </citation>
    <scope>NUCLEOTIDE SEQUENCE [LARGE SCALE GENOMIC DNA]</scope>
    <source>
        <strain evidence="20">Drom800</strain>
        <tissue evidence="20">Blood</tissue>
    </source>
</reference>
<comment type="subunit">
    <text evidence="15">A connexon is composed of a hexamer of connexins.</text>
</comment>
<dbReference type="SUPFAM" id="SSF103025">
    <property type="entry name" value="Folate-binding domain"/>
    <property type="match status" value="1"/>
</dbReference>
<keyword evidence="7" id="KW-0809">Transit peptide</keyword>
<comment type="function">
    <text evidence="13">Mitochondrial protein involved in the maturation of mitochondrial [4Fe-4S]-proteins in the late stage of the iron-sulfur cluster assembly pathway. Operates in cooperation with ISCA2 in the maturation of [4Fe-4S] proteins.</text>
</comment>
<dbReference type="InterPro" id="IPR027266">
    <property type="entry name" value="TrmE/GcvT-like"/>
</dbReference>
<dbReference type="PRINTS" id="PR00206">
    <property type="entry name" value="CONNEXIN"/>
</dbReference>
<keyword evidence="11" id="KW-0350">Heme biosynthesis</keyword>
<keyword evidence="21" id="KW-1185">Reference proteome</keyword>
<dbReference type="STRING" id="9838.ENSCDRP00005009607"/>
<dbReference type="PROSITE" id="PS00408">
    <property type="entry name" value="CONNEXINS_2"/>
    <property type="match status" value="1"/>
</dbReference>
<dbReference type="InterPro" id="IPR017990">
    <property type="entry name" value="Connexin_CS"/>
</dbReference>
<feature type="transmembrane region" description="Helical" evidence="17">
    <location>
        <begin position="210"/>
        <end position="232"/>
    </location>
</feature>
<evidence type="ECO:0000256" key="1">
    <source>
        <dbReference type="ARBA" id="ARBA00004173"/>
    </source>
</evidence>
<evidence type="ECO:0000256" key="2">
    <source>
        <dbReference type="ARBA" id="ARBA00004610"/>
    </source>
</evidence>
<keyword evidence="9 17" id="KW-1133">Transmembrane helix</keyword>
<evidence type="ECO:0000256" key="12">
    <source>
        <dbReference type="ARBA" id="ARBA00023136"/>
    </source>
</evidence>
<dbReference type="SMART" id="SM01089">
    <property type="entry name" value="Connexin_CCC"/>
    <property type="match status" value="1"/>
</dbReference>
<keyword evidence="4" id="KW-1003">Cell membrane</keyword>
<evidence type="ECO:0000256" key="11">
    <source>
        <dbReference type="ARBA" id="ARBA00023133"/>
    </source>
</evidence>
<evidence type="ECO:0000256" key="10">
    <source>
        <dbReference type="ARBA" id="ARBA00023128"/>
    </source>
</evidence>
<evidence type="ECO:0000256" key="13">
    <source>
        <dbReference type="ARBA" id="ARBA00093401"/>
    </source>
</evidence>
<evidence type="ECO:0000259" key="19">
    <source>
        <dbReference type="SMART" id="SM01089"/>
    </source>
</evidence>
<comment type="caution">
    <text evidence="20">The sequence shown here is derived from an EMBL/GenBank/DDBJ whole genome shotgun (WGS) entry which is preliminary data.</text>
</comment>
<evidence type="ECO:0000256" key="5">
    <source>
        <dbReference type="ARBA" id="ARBA00022692"/>
    </source>
</evidence>
<evidence type="ECO:0000313" key="21">
    <source>
        <dbReference type="Proteomes" id="UP000299084"/>
    </source>
</evidence>
<gene>
    <name evidence="20" type="ORF">Cadr_000005085</name>
</gene>
<organism evidence="20 21">
    <name type="scientific">Camelus dromedarius</name>
    <name type="common">Dromedary</name>
    <name type="synonym">Arabian camel</name>
    <dbReference type="NCBI Taxonomy" id="9838"/>
    <lineage>
        <taxon>Eukaryota</taxon>
        <taxon>Metazoa</taxon>
        <taxon>Chordata</taxon>
        <taxon>Craniata</taxon>
        <taxon>Vertebrata</taxon>
        <taxon>Euteleostomi</taxon>
        <taxon>Mammalia</taxon>
        <taxon>Eutheria</taxon>
        <taxon>Laurasiatheria</taxon>
        <taxon>Artiodactyla</taxon>
        <taxon>Tylopoda</taxon>
        <taxon>Camelidae</taxon>
        <taxon>Camelus</taxon>
    </lineage>
</organism>
<dbReference type="PROSITE" id="PS00407">
    <property type="entry name" value="CONNEXINS_1"/>
    <property type="match status" value="1"/>
</dbReference>
<feature type="compositionally biased region" description="Acidic residues" evidence="16">
    <location>
        <begin position="142"/>
        <end position="173"/>
    </location>
</feature>
<feature type="region of interest" description="Disordered" evidence="16">
    <location>
        <begin position="106"/>
        <end position="198"/>
    </location>
</feature>
<dbReference type="InterPro" id="IPR000500">
    <property type="entry name" value="Connexin"/>
</dbReference>
<dbReference type="EMBL" id="JWIN03000003">
    <property type="protein sequence ID" value="KAB1281549.1"/>
    <property type="molecule type" value="Genomic_DNA"/>
</dbReference>
<dbReference type="InterPro" id="IPR038359">
    <property type="entry name" value="Connexin_N_sf"/>
</dbReference>
<dbReference type="NCBIfam" id="TIGR03317">
    <property type="entry name" value="ygfZ_signature"/>
    <property type="match status" value="1"/>
</dbReference>
<keyword evidence="6 15" id="KW-0303">Gap junction</keyword>
<feature type="compositionally biased region" description="Low complexity" evidence="16">
    <location>
        <begin position="183"/>
        <end position="194"/>
    </location>
</feature>
<dbReference type="SMART" id="SM00037">
    <property type="entry name" value="CNX"/>
    <property type="match status" value="1"/>
</dbReference>
<accession>A0A5N4EEK2</accession>
<feature type="transmembrane region" description="Helical" evidence="17">
    <location>
        <begin position="80"/>
        <end position="103"/>
    </location>
</feature>
<evidence type="ECO:0000256" key="14">
    <source>
        <dbReference type="ARBA" id="ARBA00093447"/>
    </source>
</evidence>
<dbReference type="Gene3D" id="1.20.1440.80">
    <property type="entry name" value="Gap junction channel protein cysteine-rich domain"/>
    <property type="match status" value="1"/>
</dbReference>
<dbReference type="Pfam" id="PF00029">
    <property type="entry name" value="Connexin"/>
    <property type="match status" value="1"/>
</dbReference>
<keyword evidence="8" id="KW-0965">Cell junction</keyword>
<evidence type="ECO:0000256" key="17">
    <source>
        <dbReference type="SAM" id="Phobius"/>
    </source>
</evidence>
<dbReference type="AlphaFoldDB" id="A0A5N4EEK2"/>
<comment type="function">
    <text evidence="15">One gap junction consists of a cluster of closely packed pairs of transmembrane channels, the connexons, through which materials of low MW diffuse from one cell to a neighboring cell.</text>
</comment>
<dbReference type="InterPro" id="IPR057460">
    <property type="entry name" value="CAF17_C"/>
</dbReference>
<evidence type="ECO:0000256" key="8">
    <source>
        <dbReference type="ARBA" id="ARBA00022949"/>
    </source>
</evidence>
<dbReference type="PANTHER" id="PTHR11984:SF52">
    <property type="entry name" value="GAP JUNCTION GAMMA-2 PROTEIN"/>
    <property type="match status" value="1"/>
</dbReference>
<evidence type="ECO:0000313" key="20">
    <source>
        <dbReference type="EMBL" id="KAB1281549.1"/>
    </source>
</evidence>
<protein>
    <recommendedName>
        <fullName evidence="15">Gap junction protein</fullName>
    </recommendedName>
</protein>
<name>A0A5N4EEK2_CAMDR</name>
<dbReference type="Proteomes" id="UP000299084">
    <property type="component" value="Unassembled WGS sequence"/>
</dbReference>
<keyword evidence="10" id="KW-0496">Mitochondrion</keyword>
<keyword evidence="5 15" id="KW-0812">Transmembrane</keyword>
<evidence type="ECO:0000256" key="7">
    <source>
        <dbReference type="ARBA" id="ARBA00022946"/>
    </source>
</evidence>
<dbReference type="GO" id="GO:0005243">
    <property type="term" value="F:gap junction channel activity"/>
    <property type="evidence" value="ECO:0007669"/>
    <property type="project" value="TreeGrafter"/>
</dbReference>
<feature type="transmembrane region" description="Helical" evidence="17">
    <location>
        <begin position="21"/>
        <end position="41"/>
    </location>
</feature>
<evidence type="ECO:0000256" key="9">
    <source>
        <dbReference type="ARBA" id="ARBA00022989"/>
    </source>
</evidence>
<dbReference type="PANTHER" id="PTHR11984">
    <property type="entry name" value="CONNEXIN"/>
    <property type="match status" value="1"/>
</dbReference>
<evidence type="ECO:0000256" key="15">
    <source>
        <dbReference type="RuleBase" id="RU000630"/>
    </source>
</evidence>
<keyword evidence="12 17" id="KW-0472">Membrane</keyword>
<dbReference type="GO" id="GO:0005739">
    <property type="term" value="C:mitochondrion"/>
    <property type="evidence" value="ECO:0007669"/>
    <property type="project" value="UniProtKB-SubCell"/>
</dbReference>
<comment type="subcellular location">
    <subcellularLocation>
        <location evidence="2">Cell junction</location>
        <location evidence="2">Gap junction</location>
    </subcellularLocation>
    <subcellularLocation>
        <location evidence="3 15">Cell membrane</location>
        <topology evidence="3 15">Multi-pass membrane protein</topology>
    </subcellularLocation>
    <subcellularLocation>
        <location evidence="1">Mitochondrion</location>
    </subcellularLocation>
</comment>